<dbReference type="InterPro" id="IPR013785">
    <property type="entry name" value="Aldolase_TIM"/>
</dbReference>
<comment type="similarity">
    <text evidence="2">Belongs to the nitronate monooxygenase family. NMO class I subfamily.</text>
</comment>
<dbReference type="PANTHER" id="PTHR42747">
    <property type="entry name" value="NITRONATE MONOOXYGENASE-RELATED"/>
    <property type="match status" value="1"/>
</dbReference>
<dbReference type="Gene3D" id="3.20.20.70">
    <property type="entry name" value="Aldolase class I"/>
    <property type="match status" value="1"/>
</dbReference>
<evidence type="ECO:0000256" key="5">
    <source>
        <dbReference type="ARBA" id="ARBA00022643"/>
    </source>
</evidence>
<evidence type="ECO:0000256" key="9">
    <source>
        <dbReference type="ARBA" id="ARBA00049401"/>
    </source>
</evidence>
<protein>
    <recommendedName>
        <fullName evidence="8">Propionate 3-nitronate monooxygenase</fullName>
    </recommendedName>
</protein>
<gene>
    <name evidence="11" type="ORF">NBM05_11770</name>
</gene>
<evidence type="ECO:0000256" key="1">
    <source>
        <dbReference type="ARBA" id="ARBA00001917"/>
    </source>
</evidence>
<dbReference type="AlphaFoldDB" id="A0A9X2HE73"/>
<keyword evidence="4" id="KW-0285">Flavoprotein</keyword>
<comment type="catalytic activity">
    <reaction evidence="9">
        <text>3 propionate 3-nitronate + 3 O2 + H2O = 3 3-oxopropanoate + 2 nitrate + nitrite + H2O2 + 3 H(+)</text>
        <dbReference type="Rhea" id="RHEA:57332"/>
        <dbReference type="ChEBI" id="CHEBI:15377"/>
        <dbReference type="ChEBI" id="CHEBI:15378"/>
        <dbReference type="ChEBI" id="CHEBI:15379"/>
        <dbReference type="ChEBI" id="CHEBI:16240"/>
        <dbReference type="ChEBI" id="CHEBI:16301"/>
        <dbReference type="ChEBI" id="CHEBI:17632"/>
        <dbReference type="ChEBI" id="CHEBI:33190"/>
        <dbReference type="ChEBI" id="CHEBI:136067"/>
    </reaction>
</comment>
<comment type="cofactor">
    <cofactor evidence="1">
        <name>FMN</name>
        <dbReference type="ChEBI" id="CHEBI:58210"/>
    </cofactor>
</comment>
<evidence type="ECO:0000256" key="8">
    <source>
        <dbReference type="ARBA" id="ARBA00031155"/>
    </source>
</evidence>
<keyword evidence="3" id="KW-0216">Detoxification</keyword>
<reference evidence="11" key="1">
    <citation type="submission" date="2022-06" db="EMBL/GenBank/DDBJ databases">
        <title>Rothia sp. isolated from sandalwood seedling.</title>
        <authorList>
            <person name="Tuikhar N."/>
            <person name="Kirdat K."/>
            <person name="Thorat V."/>
            <person name="Swetha P."/>
            <person name="Padma S."/>
            <person name="Sundararaj R."/>
            <person name="Yadav A."/>
        </authorList>
    </citation>
    <scope>NUCLEOTIDE SEQUENCE</scope>
    <source>
        <strain evidence="11">AR01</strain>
    </source>
</reference>
<dbReference type="GO" id="GO:0018580">
    <property type="term" value="F:nitronate monooxygenase activity"/>
    <property type="evidence" value="ECO:0007669"/>
    <property type="project" value="InterPro"/>
</dbReference>
<dbReference type="PANTHER" id="PTHR42747:SF3">
    <property type="entry name" value="NITRONATE MONOOXYGENASE-RELATED"/>
    <property type="match status" value="1"/>
</dbReference>
<evidence type="ECO:0000256" key="3">
    <source>
        <dbReference type="ARBA" id="ARBA00022575"/>
    </source>
</evidence>
<dbReference type="PROSITE" id="PS00912">
    <property type="entry name" value="DHODEHASE_2"/>
    <property type="match status" value="1"/>
</dbReference>
<feature type="region of interest" description="Disordered" evidence="10">
    <location>
        <begin position="76"/>
        <end position="96"/>
    </location>
</feature>
<evidence type="ECO:0000256" key="4">
    <source>
        <dbReference type="ARBA" id="ARBA00022630"/>
    </source>
</evidence>
<dbReference type="InterPro" id="IPR004136">
    <property type="entry name" value="NMO"/>
</dbReference>
<comment type="caution">
    <text evidence="11">The sequence shown here is derived from an EMBL/GenBank/DDBJ whole genome shotgun (WGS) entry which is preliminary data.</text>
</comment>
<name>A0A9X2HE73_9MICC</name>
<evidence type="ECO:0000313" key="12">
    <source>
        <dbReference type="Proteomes" id="UP001139502"/>
    </source>
</evidence>
<dbReference type="Proteomes" id="UP001139502">
    <property type="component" value="Unassembled WGS sequence"/>
</dbReference>
<evidence type="ECO:0000256" key="7">
    <source>
        <dbReference type="ARBA" id="ARBA00023033"/>
    </source>
</evidence>
<dbReference type="CDD" id="cd04730">
    <property type="entry name" value="NPD_like"/>
    <property type="match status" value="1"/>
</dbReference>
<evidence type="ECO:0000256" key="2">
    <source>
        <dbReference type="ARBA" id="ARBA00009881"/>
    </source>
</evidence>
<dbReference type="GO" id="GO:0016627">
    <property type="term" value="F:oxidoreductase activity, acting on the CH-CH group of donors"/>
    <property type="evidence" value="ECO:0007669"/>
    <property type="project" value="InterPro"/>
</dbReference>
<evidence type="ECO:0000256" key="10">
    <source>
        <dbReference type="SAM" id="MobiDB-lite"/>
    </source>
</evidence>
<keyword evidence="12" id="KW-1185">Reference proteome</keyword>
<sequence length="377" mass="39288">MTIDRAQAIFGRRPVVLAPMAGGPSTPELCAAVGEAGGLGFLAGGYLAPEALGAAVDAVEGLTGAPYGVNVFVPEGDGRPEAGTGTGIEAGTGTDAASRTKFATETESATPVEAAYAAYRERLISEEAYAPEVFPPEPRWSADHYEEKLELILRSSASCVSFTFGHPDAATIRRLQEAGKAVVLYATSRPGIRAIAASGADVVGIQGIAAGGHRASVLGVDDDSSEDAAALTAYARGITDRPIVAGGGVAGSDDVARLLRAGARAAQVGTLFLTAREAGTKATHRRALLELTDRETMLTRAFSGREARTIRNGFARRHSAEAPRLYPQIHYLTARMRAEADAAGDPERLNLWAGKGFAACREVEAARLVEELTPSGR</sequence>
<keyword evidence="5" id="KW-0288">FMN</keyword>
<dbReference type="EMBL" id="JANAFB010000032">
    <property type="protein sequence ID" value="MCP3426660.1"/>
    <property type="molecule type" value="Genomic_DNA"/>
</dbReference>
<dbReference type="RefSeq" id="WP_254167629.1">
    <property type="nucleotide sequence ID" value="NZ_JANAFB010000032.1"/>
</dbReference>
<proteinExistence type="inferred from homology"/>
<dbReference type="Pfam" id="PF03060">
    <property type="entry name" value="NMO"/>
    <property type="match status" value="1"/>
</dbReference>
<organism evidence="11 12">
    <name type="scientific">Rothia santali</name>
    <dbReference type="NCBI Taxonomy" id="2949643"/>
    <lineage>
        <taxon>Bacteria</taxon>
        <taxon>Bacillati</taxon>
        <taxon>Actinomycetota</taxon>
        <taxon>Actinomycetes</taxon>
        <taxon>Micrococcales</taxon>
        <taxon>Micrococcaceae</taxon>
        <taxon>Rothia</taxon>
    </lineage>
</organism>
<dbReference type="GO" id="GO:0009636">
    <property type="term" value="P:response to toxic substance"/>
    <property type="evidence" value="ECO:0007669"/>
    <property type="project" value="UniProtKB-KW"/>
</dbReference>
<dbReference type="InterPro" id="IPR001295">
    <property type="entry name" value="Dihydroorotate_DH_CS"/>
</dbReference>
<evidence type="ECO:0000256" key="6">
    <source>
        <dbReference type="ARBA" id="ARBA00023002"/>
    </source>
</evidence>
<keyword evidence="7 11" id="KW-0503">Monooxygenase</keyword>
<dbReference type="GO" id="GO:0006207">
    <property type="term" value="P:'de novo' pyrimidine nucleobase biosynthetic process"/>
    <property type="evidence" value="ECO:0007669"/>
    <property type="project" value="InterPro"/>
</dbReference>
<keyword evidence="6" id="KW-0560">Oxidoreductase</keyword>
<evidence type="ECO:0000313" key="11">
    <source>
        <dbReference type="EMBL" id="MCP3426660.1"/>
    </source>
</evidence>
<dbReference type="SUPFAM" id="SSF51412">
    <property type="entry name" value="Inosine monophosphate dehydrogenase (IMPDH)"/>
    <property type="match status" value="1"/>
</dbReference>
<accession>A0A9X2HE73</accession>